<dbReference type="InterPro" id="IPR009030">
    <property type="entry name" value="Growth_fac_rcpt_cys_sf"/>
</dbReference>
<protein>
    <recommendedName>
        <fullName evidence="2">Tyrosine-protein kinase ephrin type A/B receptor-like domain-containing protein</fullName>
    </recommendedName>
</protein>
<feature type="transmembrane region" description="Helical" evidence="1">
    <location>
        <begin position="490"/>
        <end position="515"/>
    </location>
</feature>
<sequence>MLNTTYVRVGGQFSYIYISQNALVFDGNGGYCVVSDTYSYVYFSSYAYYKDQIFSFGGGFNQGSNPIFSIGTYNFYTIDMKEICSSCNCTALCSKGTYTKDNQCIECERGHYSEIMGSTSCTPCPPGTFNSNYGSSSYRQCYPCPEGTFTSKYGSAKCNDCPSNVDCPAGSKKPSKVHYAQEYYSLQPKMYSPGNNDFSFYFIIAVANFSILVIIFVLSINKIRTKLRFLDIFSDMHNHSYESPMVMTKNNFGGFFAIVFAAVTIIFVGSSVIDYTYNNIQETKALVPLIVLEDYNTQISSDKLIVESTLVGYGGECGVNGKCNENILIDYANLKGTYFYYKCAFVENSVCVITIIFHNFEILGKASIFINSKEKLSYTSAIFINVTTNSSIPNEISSIKNELYASKNYVFYGMDSSEFYYTITPSLFVSESSKWPSRSMGFHISSEELPLKGTQCLEVDLPISAEVKVLINLYKSNSGLYTQRLLKQSIFILASGILGSVFGIMSAIASLMNFLEDKYLNIAKIRDKKIDFYAIASKRQIIKSSYFGIRKNSSKSAKNKLKNRVLPLNDDESTFFNK</sequence>
<evidence type="ECO:0000313" key="4">
    <source>
        <dbReference type="Proteomes" id="UP000187209"/>
    </source>
</evidence>
<name>A0A1R2BGD7_9CILI</name>
<organism evidence="3 4">
    <name type="scientific">Stentor coeruleus</name>
    <dbReference type="NCBI Taxonomy" id="5963"/>
    <lineage>
        <taxon>Eukaryota</taxon>
        <taxon>Sar</taxon>
        <taxon>Alveolata</taxon>
        <taxon>Ciliophora</taxon>
        <taxon>Postciliodesmatophora</taxon>
        <taxon>Heterotrichea</taxon>
        <taxon>Heterotrichida</taxon>
        <taxon>Stentoridae</taxon>
        <taxon>Stentor</taxon>
    </lineage>
</organism>
<feature type="domain" description="Tyrosine-protein kinase ephrin type A/B receptor-like" evidence="2">
    <location>
        <begin position="96"/>
        <end position="141"/>
    </location>
</feature>
<dbReference type="PANTHER" id="PTHR46967:SF2">
    <property type="entry name" value="SUSHI, VON WILLEBRAND FACTOR TYPE A, EGF AND PENTRAXIN DOMAIN-CONTAINING PROTEIN 1-LIKE"/>
    <property type="match status" value="1"/>
</dbReference>
<reference evidence="3 4" key="1">
    <citation type="submission" date="2016-11" db="EMBL/GenBank/DDBJ databases">
        <title>The macronuclear genome of Stentor coeruleus: a giant cell with tiny introns.</title>
        <authorList>
            <person name="Slabodnick M."/>
            <person name="Ruby J.G."/>
            <person name="Reiff S.B."/>
            <person name="Swart E.C."/>
            <person name="Gosai S."/>
            <person name="Prabakaran S."/>
            <person name="Witkowska E."/>
            <person name="Larue G.E."/>
            <person name="Fisher S."/>
            <person name="Freeman R.M."/>
            <person name="Gunawardena J."/>
            <person name="Chu W."/>
            <person name="Stover N.A."/>
            <person name="Gregory B.D."/>
            <person name="Nowacki M."/>
            <person name="Derisi J."/>
            <person name="Roy S.W."/>
            <person name="Marshall W.F."/>
            <person name="Sood P."/>
        </authorList>
    </citation>
    <scope>NUCLEOTIDE SEQUENCE [LARGE SCALE GENOMIC DNA]</scope>
    <source>
        <strain evidence="3">WM001</strain>
    </source>
</reference>
<evidence type="ECO:0000313" key="3">
    <source>
        <dbReference type="EMBL" id="OMJ75810.1"/>
    </source>
</evidence>
<keyword evidence="4" id="KW-1185">Reference proteome</keyword>
<dbReference type="SMART" id="SM01411">
    <property type="entry name" value="Ephrin_rec_like"/>
    <property type="match status" value="2"/>
</dbReference>
<evidence type="ECO:0000256" key="1">
    <source>
        <dbReference type="SAM" id="Phobius"/>
    </source>
</evidence>
<keyword evidence="1" id="KW-0472">Membrane</keyword>
<evidence type="ECO:0000259" key="2">
    <source>
        <dbReference type="Pfam" id="PF07699"/>
    </source>
</evidence>
<keyword evidence="1" id="KW-1133">Transmembrane helix</keyword>
<feature type="transmembrane region" description="Helical" evidence="1">
    <location>
        <begin position="252"/>
        <end position="273"/>
    </location>
</feature>
<dbReference type="InterPro" id="IPR011641">
    <property type="entry name" value="Tyr-kin_ephrin_A/B_rcpt-like"/>
</dbReference>
<dbReference type="EMBL" id="MPUH01000668">
    <property type="protein sequence ID" value="OMJ75810.1"/>
    <property type="molecule type" value="Genomic_DNA"/>
</dbReference>
<dbReference type="Proteomes" id="UP000187209">
    <property type="component" value="Unassembled WGS sequence"/>
</dbReference>
<proteinExistence type="predicted"/>
<keyword evidence="1" id="KW-0812">Transmembrane</keyword>
<feature type="transmembrane region" description="Helical" evidence="1">
    <location>
        <begin position="198"/>
        <end position="220"/>
    </location>
</feature>
<dbReference type="PANTHER" id="PTHR46967">
    <property type="entry name" value="INSULIN-LIKE GROWTH FACTOR BINDING PROTEIN,N-TERMINAL"/>
    <property type="match status" value="1"/>
</dbReference>
<dbReference type="Pfam" id="PF07699">
    <property type="entry name" value="Ephrin_rec_like"/>
    <property type="match status" value="1"/>
</dbReference>
<dbReference type="Gene3D" id="2.10.50.10">
    <property type="entry name" value="Tumor Necrosis Factor Receptor, subunit A, domain 2"/>
    <property type="match status" value="1"/>
</dbReference>
<gene>
    <name evidence="3" type="ORF">SteCoe_24991</name>
</gene>
<dbReference type="OrthoDB" id="292123at2759"/>
<comment type="caution">
    <text evidence="3">The sequence shown here is derived from an EMBL/GenBank/DDBJ whole genome shotgun (WGS) entry which is preliminary data.</text>
</comment>
<dbReference type="SUPFAM" id="SSF57184">
    <property type="entry name" value="Growth factor receptor domain"/>
    <property type="match status" value="1"/>
</dbReference>
<accession>A0A1R2BGD7</accession>
<dbReference type="AlphaFoldDB" id="A0A1R2BGD7"/>